<dbReference type="OrthoDB" id="47007at2759"/>
<dbReference type="PANTHER" id="PTHR48107:SF16">
    <property type="entry name" value="NADPH-DEPENDENT ALDEHYDE REDUCTASE 1, CHLOROPLASTIC"/>
    <property type="match status" value="1"/>
</dbReference>
<dbReference type="AlphaFoldDB" id="A0A2V1ECX6"/>
<dbReference type="PROSITE" id="PS00061">
    <property type="entry name" value="ADH_SHORT"/>
    <property type="match status" value="1"/>
</dbReference>
<keyword evidence="5" id="KW-1185">Reference proteome</keyword>
<dbReference type="PRINTS" id="PR00081">
    <property type="entry name" value="GDHRDH"/>
</dbReference>
<organism evidence="4 5">
    <name type="scientific">Periconia macrospinosa</name>
    <dbReference type="NCBI Taxonomy" id="97972"/>
    <lineage>
        <taxon>Eukaryota</taxon>
        <taxon>Fungi</taxon>
        <taxon>Dikarya</taxon>
        <taxon>Ascomycota</taxon>
        <taxon>Pezizomycotina</taxon>
        <taxon>Dothideomycetes</taxon>
        <taxon>Pleosporomycetidae</taxon>
        <taxon>Pleosporales</taxon>
        <taxon>Massarineae</taxon>
        <taxon>Periconiaceae</taxon>
        <taxon>Periconia</taxon>
    </lineage>
</organism>
<evidence type="ECO:0000256" key="3">
    <source>
        <dbReference type="ARBA" id="ARBA00023002"/>
    </source>
</evidence>
<evidence type="ECO:0000313" key="4">
    <source>
        <dbReference type="EMBL" id="PVI07200.1"/>
    </source>
</evidence>
<name>A0A2V1ECX6_9PLEO</name>
<gene>
    <name evidence="4" type="ORF">DM02DRAFT_705742</name>
</gene>
<reference evidence="4 5" key="1">
    <citation type="journal article" date="2018" name="Sci. Rep.">
        <title>Comparative genomics provides insights into the lifestyle and reveals functional heterogeneity of dark septate endophytic fungi.</title>
        <authorList>
            <person name="Knapp D.G."/>
            <person name="Nemeth J.B."/>
            <person name="Barry K."/>
            <person name="Hainaut M."/>
            <person name="Henrissat B."/>
            <person name="Johnson J."/>
            <person name="Kuo A."/>
            <person name="Lim J.H.P."/>
            <person name="Lipzen A."/>
            <person name="Nolan M."/>
            <person name="Ohm R.A."/>
            <person name="Tamas L."/>
            <person name="Grigoriev I.V."/>
            <person name="Spatafora J.W."/>
            <person name="Nagy L.G."/>
            <person name="Kovacs G.M."/>
        </authorList>
    </citation>
    <scope>NUCLEOTIDE SEQUENCE [LARGE SCALE GENOMIC DNA]</scope>
    <source>
        <strain evidence="4 5">DSE2036</strain>
    </source>
</reference>
<proteinExistence type="inferred from homology"/>
<accession>A0A2V1ECX6</accession>
<dbReference type="SUPFAM" id="SSF51735">
    <property type="entry name" value="NAD(P)-binding Rossmann-fold domains"/>
    <property type="match status" value="1"/>
</dbReference>
<dbReference type="FunFam" id="3.40.50.720:FF:000084">
    <property type="entry name" value="Short-chain dehydrogenase reductase"/>
    <property type="match status" value="1"/>
</dbReference>
<comment type="similarity">
    <text evidence="1">Belongs to the short-chain dehydrogenases/reductases (SDR) family.</text>
</comment>
<dbReference type="Pfam" id="PF13561">
    <property type="entry name" value="adh_short_C2"/>
    <property type="match status" value="1"/>
</dbReference>
<dbReference type="EMBL" id="KZ805305">
    <property type="protein sequence ID" value="PVI07200.1"/>
    <property type="molecule type" value="Genomic_DNA"/>
</dbReference>
<dbReference type="InterPro" id="IPR002347">
    <property type="entry name" value="SDR_fam"/>
</dbReference>
<evidence type="ECO:0000313" key="5">
    <source>
        <dbReference type="Proteomes" id="UP000244855"/>
    </source>
</evidence>
<dbReference type="PRINTS" id="PR00080">
    <property type="entry name" value="SDRFAMILY"/>
</dbReference>
<dbReference type="Gene3D" id="3.40.50.720">
    <property type="entry name" value="NAD(P)-binding Rossmann-like Domain"/>
    <property type="match status" value="1"/>
</dbReference>
<evidence type="ECO:0000256" key="1">
    <source>
        <dbReference type="ARBA" id="ARBA00006484"/>
    </source>
</evidence>
<keyword evidence="2" id="KW-0521">NADP</keyword>
<dbReference type="PANTHER" id="PTHR48107">
    <property type="entry name" value="NADPH-DEPENDENT ALDEHYDE REDUCTASE-LIKE PROTEIN, CHLOROPLASTIC-RELATED"/>
    <property type="match status" value="1"/>
</dbReference>
<dbReference type="Proteomes" id="UP000244855">
    <property type="component" value="Unassembled WGS sequence"/>
</dbReference>
<protein>
    <submittedName>
        <fullName evidence="4">Short chain dehydrogenase family protein</fullName>
    </submittedName>
</protein>
<keyword evidence="3" id="KW-0560">Oxidoreductase</keyword>
<evidence type="ECO:0000256" key="2">
    <source>
        <dbReference type="ARBA" id="ARBA00022857"/>
    </source>
</evidence>
<dbReference type="GO" id="GO:0016614">
    <property type="term" value="F:oxidoreductase activity, acting on CH-OH group of donors"/>
    <property type="evidence" value="ECO:0007669"/>
    <property type="project" value="UniProtKB-ARBA"/>
</dbReference>
<sequence length="316" mass="33360">MPHPLTVNGAQMTAEGKDEYTKLPLTRFNDLELALPPTSTVVLQRDFPKSKPDCGETSYRGYGRLIGRRALVTGGDSGMGRAIVIAMAREGAKVALNYLPAEEPDAEDVANLLSKEGIEVVKIPGDLLDEEFCSNLVLQAAQALGGLDILVNNAGTSGMSNPDITTYTTKQWDRVFRTNVYAGFFLTRAAVTLMPPGSSILWTVSDVVANPTNGVHDYAATKSAVASLVQTLGISLASKGIRVNGVAPGLTYTPLLAKSGMTTEQLSLFVGILPLKRPAQPVEMAPLYVNAADANATYLSGSIVQNNGGATAYVLG</sequence>
<dbReference type="InterPro" id="IPR020904">
    <property type="entry name" value="Sc_DH/Rdtase_CS"/>
</dbReference>
<dbReference type="InterPro" id="IPR036291">
    <property type="entry name" value="NAD(P)-bd_dom_sf"/>
</dbReference>
<dbReference type="STRING" id="97972.A0A2V1ECX6"/>